<keyword evidence="1" id="KW-0347">Helicase</keyword>
<dbReference type="STRING" id="10181.G5AXU6"/>
<dbReference type="EMBL" id="JH167469">
    <property type="protein sequence ID" value="EHB01857.1"/>
    <property type="molecule type" value="Genomic_DNA"/>
</dbReference>
<keyword evidence="1" id="KW-0547">Nucleotide-binding</keyword>
<name>G5AXU6_HETGA</name>
<evidence type="ECO:0000313" key="2">
    <source>
        <dbReference type="Proteomes" id="UP000006813"/>
    </source>
</evidence>
<gene>
    <name evidence="1" type="ORF">GW7_08861</name>
</gene>
<dbReference type="InParanoid" id="G5AXU6"/>
<keyword evidence="1" id="KW-0067">ATP-binding</keyword>
<dbReference type="GO" id="GO:0004386">
    <property type="term" value="F:helicase activity"/>
    <property type="evidence" value="ECO:0007669"/>
    <property type="project" value="UniProtKB-KW"/>
</dbReference>
<dbReference type="AlphaFoldDB" id="G5AXU6"/>
<protein>
    <submittedName>
        <fullName evidence="1">Putative ATP-dependent RNA helicase DDX41</fullName>
    </submittedName>
</protein>
<sequence length="114" mass="12816">MKFLAAILQGLKRKSILHLTPLQIPGISTILSGWDMIGITFMGSWPGRHMASWKVTATCCRSMVPPPSPFSLHCEHVHQRADEDHPTQCAHVGGQWKMVNQMSVAIWPWMRLTA</sequence>
<reference evidence="1 2" key="1">
    <citation type="journal article" date="2011" name="Nature">
        <title>Genome sequencing reveals insights into physiology and longevity of the naked mole rat.</title>
        <authorList>
            <person name="Kim E.B."/>
            <person name="Fang X."/>
            <person name="Fushan A.A."/>
            <person name="Huang Z."/>
            <person name="Lobanov A.V."/>
            <person name="Han L."/>
            <person name="Marino S.M."/>
            <person name="Sun X."/>
            <person name="Turanov A.A."/>
            <person name="Yang P."/>
            <person name="Yim S.H."/>
            <person name="Zhao X."/>
            <person name="Kasaikina M.V."/>
            <person name="Stoletzki N."/>
            <person name="Peng C."/>
            <person name="Polak P."/>
            <person name="Xiong Z."/>
            <person name="Kiezun A."/>
            <person name="Zhu Y."/>
            <person name="Chen Y."/>
            <person name="Kryukov G.V."/>
            <person name="Zhang Q."/>
            <person name="Peshkin L."/>
            <person name="Yang L."/>
            <person name="Bronson R.T."/>
            <person name="Buffenstein R."/>
            <person name="Wang B."/>
            <person name="Han C."/>
            <person name="Li Q."/>
            <person name="Chen L."/>
            <person name="Zhao W."/>
            <person name="Sunyaev S.R."/>
            <person name="Park T.J."/>
            <person name="Zhang G."/>
            <person name="Wang J."/>
            <person name="Gladyshev V.N."/>
        </authorList>
    </citation>
    <scope>NUCLEOTIDE SEQUENCE [LARGE SCALE GENOMIC DNA]</scope>
</reference>
<dbReference type="Proteomes" id="UP000006813">
    <property type="component" value="Unassembled WGS sequence"/>
</dbReference>
<keyword evidence="1" id="KW-0378">Hydrolase</keyword>
<organism evidence="1 2">
    <name type="scientific">Heterocephalus glaber</name>
    <name type="common">Naked mole rat</name>
    <dbReference type="NCBI Taxonomy" id="10181"/>
    <lineage>
        <taxon>Eukaryota</taxon>
        <taxon>Metazoa</taxon>
        <taxon>Chordata</taxon>
        <taxon>Craniata</taxon>
        <taxon>Vertebrata</taxon>
        <taxon>Euteleostomi</taxon>
        <taxon>Mammalia</taxon>
        <taxon>Eutheria</taxon>
        <taxon>Euarchontoglires</taxon>
        <taxon>Glires</taxon>
        <taxon>Rodentia</taxon>
        <taxon>Hystricomorpha</taxon>
        <taxon>Bathyergidae</taxon>
        <taxon>Heterocephalus</taxon>
    </lineage>
</organism>
<evidence type="ECO:0000313" key="1">
    <source>
        <dbReference type="EMBL" id="EHB01857.1"/>
    </source>
</evidence>
<proteinExistence type="predicted"/>
<accession>G5AXU6</accession>